<evidence type="ECO:0000313" key="1">
    <source>
        <dbReference type="EMBL" id="MPN51530.1"/>
    </source>
</evidence>
<evidence type="ECO:0008006" key="2">
    <source>
        <dbReference type="Google" id="ProtNLM"/>
    </source>
</evidence>
<name>A0A645IK84_9ZZZZ</name>
<dbReference type="EMBL" id="VSSQ01116733">
    <property type="protein sequence ID" value="MPN51530.1"/>
    <property type="molecule type" value="Genomic_DNA"/>
</dbReference>
<accession>A0A645IK84</accession>
<dbReference type="AlphaFoldDB" id="A0A645IK84"/>
<reference evidence="1" key="1">
    <citation type="submission" date="2019-08" db="EMBL/GenBank/DDBJ databases">
        <authorList>
            <person name="Kucharzyk K."/>
            <person name="Murdoch R.W."/>
            <person name="Higgins S."/>
            <person name="Loffler F."/>
        </authorList>
    </citation>
    <scope>NUCLEOTIDE SEQUENCE</scope>
</reference>
<protein>
    <recommendedName>
        <fullName evidence="2">Glycine hydroxymethyltransferase</fullName>
    </recommendedName>
</protein>
<gene>
    <name evidence="1" type="ORF">SDC9_199178</name>
</gene>
<organism evidence="1">
    <name type="scientific">bioreactor metagenome</name>
    <dbReference type="NCBI Taxonomy" id="1076179"/>
    <lineage>
        <taxon>unclassified sequences</taxon>
        <taxon>metagenomes</taxon>
        <taxon>ecological metagenomes</taxon>
    </lineage>
</organism>
<sequence length="38" mass="4216">MNEVAANVDNKAKLDELKAQAAALISEFPLYPEGYFED</sequence>
<comment type="caution">
    <text evidence="1">The sequence shown here is derived from an EMBL/GenBank/DDBJ whole genome shotgun (WGS) entry which is preliminary data.</text>
</comment>
<proteinExistence type="predicted"/>